<sequence length="234" mass="26146">MRIRPPEFETSICDAKYHVSLPDEGVSDLVVDRIGDNLPQSTEKSRIIVIPVGAWHKCQRDRKFETLESNAGRRGVRRRPIAYAREARDLRAGRASESHAGRDDGRRLPVGSRTRRRTVAHWLGDDACMSARLRRAKLLAGRRLGDALVCAAARDGRLSCAGGCATWPAVASVEARLNANWPRGRLLFRASMARDCRGPRAALRRTIFLDGGGRRPVAARASFRRCRDGWSEFF</sequence>
<name>A0A2Z7DAB3_9LAMI</name>
<keyword evidence="3" id="KW-1185">Reference proteome</keyword>
<evidence type="ECO:0000313" key="3">
    <source>
        <dbReference type="Proteomes" id="UP000250235"/>
    </source>
</evidence>
<feature type="compositionally biased region" description="Basic and acidic residues" evidence="1">
    <location>
        <begin position="90"/>
        <end position="107"/>
    </location>
</feature>
<feature type="region of interest" description="Disordered" evidence="1">
    <location>
        <begin position="90"/>
        <end position="111"/>
    </location>
</feature>
<proteinExistence type="predicted"/>
<dbReference type="EMBL" id="KQ987793">
    <property type="protein sequence ID" value="KZV56789.1"/>
    <property type="molecule type" value="Genomic_DNA"/>
</dbReference>
<evidence type="ECO:0000313" key="2">
    <source>
        <dbReference type="EMBL" id="KZV56789.1"/>
    </source>
</evidence>
<reference evidence="2 3" key="1">
    <citation type="journal article" date="2015" name="Proc. Natl. Acad. Sci. U.S.A.">
        <title>The resurrection genome of Boea hygrometrica: A blueprint for survival of dehydration.</title>
        <authorList>
            <person name="Xiao L."/>
            <person name="Yang G."/>
            <person name="Zhang L."/>
            <person name="Yang X."/>
            <person name="Zhao S."/>
            <person name="Ji Z."/>
            <person name="Zhou Q."/>
            <person name="Hu M."/>
            <person name="Wang Y."/>
            <person name="Chen M."/>
            <person name="Xu Y."/>
            <person name="Jin H."/>
            <person name="Xiao X."/>
            <person name="Hu G."/>
            <person name="Bao F."/>
            <person name="Hu Y."/>
            <person name="Wan P."/>
            <person name="Li L."/>
            <person name="Deng X."/>
            <person name="Kuang T."/>
            <person name="Xiang C."/>
            <person name="Zhu J.K."/>
            <person name="Oliver M.J."/>
            <person name="He Y."/>
        </authorList>
    </citation>
    <scope>NUCLEOTIDE SEQUENCE [LARGE SCALE GENOMIC DNA]</scope>
    <source>
        <strain evidence="3">cv. XS01</strain>
    </source>
</reference>
<gene>
    <name evidence="2" type="ORF">F511_19971</name>
</gene>
<evidence type="ECO:0000256" key="1">
    <source>
        <dbReference type="SAM" id="MobiDB-lite"/>
    </source>
</evidence>
<dbReference type="AlphaFoldDB" id="A0A2Z7DAB3"/>
<dbReference type="Proteomes" id="UP000250235">
    <property type="component" value="Unassembled WGS sequence"/>
</dbReference>
<organism evidence="2 3">
    <name type="scientific">Dorcoceras hygrometricum</name>
    <dbReference type="NCBI Taxonomy" id="472368"/>
    <lineage>
        <taxon>Eukaryota</taxon>
        <taxon>Viridiplantae</taxon>
        <taxon>Streptophyta</taxon>
        <taxon>Embryophyta</taxon>
        <taxon>Tracheophyta</taxon>
        <taxon>Spermatophyta</taxon>
        <taxon>Magnoliopsida</taxon>
        <taxon>eudicotyledons</taxon>
        <taxon>Gunneridae</taxon>
        <taxon>Pentapetalae</taxon>
        <taxon>asterids</taxon>
        <taxon>lamiids</taxon>
        <taxon>Lamiales</taxon>
        <taxon>Gesneriaceae</taxon>
        <taxon>Didymocarpoideae</taxon>
        <taxon>Trichosporeae</taxon>
        <taxon>Loxocarpinae</taxon>
        <taxon>Dorcoceras</taxon>
    </lineage>
</organism>
<accession>A0A2Z7DAB3</accession>
<protein>
    <submittedName>
        <fullName evidence="2">TMV resistance protein N-like</fullName>
    </submittedName>
</protein>